<evidence type="ECO:0000313" key="4">
    <source>
        <dbReference type="Proteomes" id="UP001156694"/>
    </source>
</evidence>
<feature type="signal peptide" evidence="1">
    <location>
        <begin position="1"/>
        <end position="20"/>
    </location>
</feature>
<organism evidence="3 4">
    <name type="scientific">Amylibacter marinus</name>
    <dbReference type="NCBI Taxonomy" id="1475483"/>
    <lineage>
        <taxon>Bacteria</taxon>
        <taxon>Pseudomonadati</taxon>
        <taxon>Pseudomonadota</taxon>
        <taxon>Alphaproteobacteria</taxon>
        <taxon>Rhodobacterales</taxon>
        <taxon>Paracoccaceae</taxon>
        <taxon>Amylibacter</taxon>
    </lineage>
</organism>
<feature type="chain" id="PRO_5047361096" evidence="1">
    <location>
        <begin position="21"/>
        <end position="316"/>
    </location>
</feature>
<dbReference type="PANTHER" id="PTHR30535">
    <property type="entry name" value="VITAMIN B12-BINDING PROTEIN"/>
    <property type="match status" value="1"/>
</dbReference>
<name>A0ABQ5VV50_9RHOB</name>
<protein>
    <submittedName>
        <fullName evidence="3">ABC transporter substrate-binding protein</fullName>
    </submittedName>
</protein>
<keyword evidence="1" id="KW-0732">Signal</keyword>
<dbReference type="EMBL" id="BSNN01000004">
    <property type="protein sequence ID" value="GLQ35169.1"/>
    <property type="molecule type" value="Genomic_DNA"/>
</dbReference>
<proteinExistence type="predicted"/>
<sequence>MKQTLLCAVFAATLSSGALADEVVVDNCGTPLDFDRTPEKIVVHDMNMTDMAFALGLQDRIVGLTGITGWYKTSPDFDALRGDIPELAAKYPTVENLVAAEADMFFAGWYYGMKPGGDVTPDTLAPFGIKTMILTESCVHLDKNRPEASMDLLFNDILRLGKVMQVEGKAEALVATWKQELAAIEATTANLEKPRVFLLDGPADAPFTAGKFAIPDAMIAAAGGINVTHDMETSWGRSSWEAVAAANPEFLVLLDYQTGNGAADTFKFLQNHPVMSQIDAVKNARWIGLRYEELTPGPANIKAISKMAQAMHDKQS</sequence>
<gene>
    <name evidence="3" type="ORF">GCM10007939_14520</name>
</gene>
<evidence type="ECO:0000256" key="1">
    <source>
        <dbReference type="SAM" id="SignalP"/>
    </source>
</evidence>
<dbReference type="PROSITE" id="PS50983">
    <property type="entry name" value="FE_B12_PBP"/>
    <property type="match status" value="1"/>
</dbReference>
<evidence type="ECO:0000259" key="2">
    <source>
        <dbReference type="PROSITE" id="PS50983"/>
    </source>
</evidence>
<dbReference type="Pfam" id="PF01497">
    <property type="entry name" value="Peripla_BP_2"/>
    <property type="match status" value="1"/>
</dbReference>
<feature type="domain" description="Fe/B12 periplasmic-binding" evidence="2">
    <location>
        <begin position="40"/>
        <end position="316"/>
    </location>
</feature>
<dbReference type="Proteomes" id="UP001156694">
    <property type="component" value="Unassembled WGS sequence"/>
</dbReference>
<dbReference type="Gene3D" id="3.40.50.1980">
    <property type="entry name" value="Nitrogenase molybdenum iron protein domain"/>
    <property type="match status" value="2"/>
</dbReference>
<reference evidence="4" key="1">
    <citation type="journal article" date="2019" name="Int. J. Syst. Evol. Microbiol.">
        <title>The Global Catalogue of Microorganisms (GCM) 10K type strain sequencing project: providing services to taxonomists for standard genome sequencing and annotation.</title>
        <authorList>
            <consortium name="The Broad Institute Genomics Platform"/>
            <consortium name="The Broad Institute Genome Sequencing Center for Infectious Disease"/>
            <person name="Wu L."/>
            <person name="Ma J."/>
        </authorList>
    </citation>
    <scope>NUCLEOTIDE SEQUENCE [LARGE SCALE GENOMIC DNA]</scope>
    <source>
        <strain evidence="4">NBRC 110140</strain>
    </source>
</reference>
<dbReference type="InterPro" id="IPR002491">
    <property type="entry name" value="ABC_transptr_periplasmic_BD"/>
</dbReference>
<dbReference type="RefSeq" id="WP_284377294.1">
    <property type="nucleotide sequence ID" value="NZ_BSNN01000004.1"/>
</dbReference>
<keyword evidence="4" id="KW-1185">Reference proteome</keyword>
<dbReference type="InterPro" id="IPR050902">
    <property type="entry name" value="ABC_Transporter_SBP"/>
</dbReference>
<comment type="caution">
    <text evidence="3">The sequence shown here is derived from an EMBL/GenBank/DDBJ whole genome shotgun (WGS) entry which is preliminary data.</text>
</comment>
<evidence type="ECO:0000313" key="3">
    <source>
        <dbReference type="EMBL" id="GLQ35169.1"/>
    </source>
</evidence>
<dbReference type="PANTHER" id="PTHR30535:SF7">
    <property type="entry name" value="IRON(III) DICITRATE-BINDING PROTEIN"/>
    <property type="match status" value="1"/>
</dbReference>
<dbReference type="SUPFAM" id="SSF53807">
    <property type="entry name" value="Helical backbone' metal receptor"/>
    <property type="match status" value="1"/>
</dbReference>
<accession>A0ABQ5VV50</accession>
<dbReference type="CDD" id="cd01148">
    <property type="entry name" value="TroA_a"/>
    <property type="match status" value="1"/>
</dbReference>